<gene>
    <name evidence="5" type="ORF">METZ01_LOCUS36964</name>
</gene>
<dbReference type="Gene3D" id="1.10.10.10">
    <property type="entry name" value="Winged helix-like DNA-binding domain superfamily/Winged helix DNA-binding domain"/>
    <property type="match status" value="1"/>
</dbReference>
<keyword evidence="2" id="KW-0238">DNA-binding</keyword>
<dbReference type="PANTHER" id="PTHR43537">
    <property type="entry name" value="TRANSCRIPTIONAL REGULATOR, GNTR FAMILY"/>
    <property type="match status" value="1"/>
</dbReference>
<dbReference type="InterPro" id="IPR036388">
    <property type="entry name" value="WH-like_DNA-bd_sf"/>
</dbReference>
<dbReference type="SMART" id="SM00345">
    <property type="entry name" value="HTH_GNTR"/>
    <property type="match status" value="1"/>
</dbReference>
<sequence length="228" mass="25231">MASPNLKSDLSIRKSLTTTAYEQLEELIVTAELEPGAILSEATLVEQLGIGRTPIREALQKLEREGLIRIMPRKGIEVTDLNPAKQLLMLELRRDLEKLLARSGALRATEEERSAFIVIADAMDETAAAGSDIAFMRQDYALNQLMAQAAHNEYASRAIGLIHGLARRFWFVHFKTTANMPLCSSLHANLARKVAQGDPETAATAVDALMDYLEEFTRATLRAPDRPT</sequence>
<dbReference type="SUPFAM" id="SSF46785">
    <property type="entry name" value="Winged helix' DNA-binding domain"/>
    <property type="match status" value="1"/>
</dbReference>
<protein>
    <recommendedName>
        <fullName evidence="4">HTH gntR-type domain-containing protein</fullName>
    </recommendedName>
</protein>
<keyword evidence="3" id="KW-0804">Transcription</keyword>
<dbReference type="SMART" id="SM00895">
    <property type="entry name" value="FCD"/>
    <property type="match status" value="1"/>
</dbReference>
<dbReference type="Pfam" id="PF00392">
    <property type="entry name" value="GntR"/>
    <property type="match status" value="1"/>
</dbReference>
<dbReference type="GO" id="GO:0003700">
    <property type="term" value="F:DNA-binding transcription factor activity"/>
    <property type="evidence" value="ECO:0007669"/>
    <property type="project" value="InterPro"/>
</dbReference>
<dbReference type="InterPro" id="IPR000524">
    <property type="entry name" value="Tscrpt_reg_HTH_GntR"/>
</dbReference>
<name>A0A381QY68_9ZZZZ</name>
<dbReference type="CDD" id="cd07377">
    <property type="entry name" value="WHTH_GntR"/>
    <property type="match status" value="1"/>
</dbReference>
<proteinExistence type="predicted"/>
<organism evidence="5">
    <name type="scientific">marine metagenome</name>
    <dbReference type="NCBI Taxonomy" id="408172"/>
    <lineage>
        <taxon>unclassified sequences</taxon>
        <taxon>metagenomes</taxon>
        <taxon>ecological metagenomes</taxon>
    </lineage>
</organism>
<dbReference type="EMBL" id="UINC01001582">
    <property type="protein sequence ID" value="SUZ84110.1"/>
    <property type="molecule type" value="Genomic_DNA"/>
</dbReference>
<dbReference type="GO" id="GO:0003677">
    <property type="term" value="F:DNA binding"/>
    <property type="evidence" value="ECO:0007669"/>
    <property type="project" value="UniProtKB-KW"/>
</dbReference>
<evidence type="ECO:0000256" key="2">
    <source>
        <dbReference type="ARBA" id="ARBA00023125"/>
    </source>
</evidence>
<accession>A0A381QY68</accession>
<reference evidence="5" key="1">
    <citation type="submission" date="2018-05" db="EMBL/GenBank/DDBJ databases">
        <authorList>
            <person name="Lanie J.A."/>
            <person name="Ng W.-L."/>
            <person name="Kazmierczak K.M."/>
            <person name="Andrzejewski T.M."/>
            <person name="Davidsen T.M."/>
            <person name="Wayne K.J."/>
            <person name="Tettelin H."/>
            <person name="Glass J.I."/>
            <person name="Rusch D."/>
            <person name="Podicherti R."/>
            <person name="Tsui H.-C.T."/>
            <person name="Winkler M.E."/>
        </authorList>
    </citation>
    <scope>NUCLEOTIDE SEQUENCE</scope>
</reference>
<dbReference type="PRINTS" id="PR00035">
    <property type="entry name" value="HTHGNTR"/>
</dbReference>
<dbReference type="InterPro" id="IPR036390">
    <property type="entry name" value="WH_DNA-bd_sf"/>
</dbReference>
<dbReference type="PROSITE" id="PS50949">
    <property type="entry name" value="HTH_GNTR"/>
    <property type="match status" value="1"/>
</dbReference>
<evidence type="ECO:0000259" key="4">
    <source>
        <dbReference type="PROSITE" id="PS50949"/>
    </source>
</evidence>
<dbReference type="Pfam" id="PF07729">
    <property type="entry name" value="FCD"/>
    <property type="match status" value="1"/>
</dbReference>
<evidence type="ECO:0000256" key="1">
    <source>
        <dbReference type="ARBA" id="ARBA00023015"/>
    </source>
</evidence>
<dbReference type="InterPro" id="IPR008920">
    <property type="entry name" value="TF_FadR/GntR_C"/>
</dbReference>
<dbReference type="SUPFAM" id="SSF48008">
    <property type="entry name" value="GntR ligand-binding domain-like"/>
    <property type="match status" value="1"/>
</dbReference>
<dbReference type="PANTHER" id="PTHR43537:SF45">
    <property type="entry name" value="GNTR FAMILY REGULATORY PROTEIN"/>
    <property type="match status" value="1"/>
</dbReference>
<dbReference type="AlphaFoldDB" id="A0A381QY68"/>
<evidence type="ECO:0000313" key="5">
    <source>
        <dbReference type="EMBL" id="SUZ84110.1"/>
    </source>
</evidence>
<keyword evidence="1" id="KW-0805">Transcription regulation</keyword>
<evidence type="ECO:0000256" key="3">
    <source>
        <dbReference type="ARBA" id="ARBA00023163"/>
    </source>
</evidence>
<feature type="domain" description="HTH gntR-type" evidence="4">
    <location>
        <begin position="14"/>
        <end position="81"/>
    </location>
</feature>
<dbReference type="Gene3D" id="1.20.120.530">
    <property type="entry name" value="GntR ligand-binding domain-like"/>
    <property type="match status" value="1"/>
</dbReference>
<dbReference type="InterPro" id="IPR011711">
    <property type="entry name" value="GntR_C"/>
</dbReference>